<accession>A0A1E5GNN7</accession>
<dbReference type="OrthoDB" id="2185410at2"/>
<organism evidence="2 3">
    <name type="scientific">Enterococcus ureasiticus</name>
    <dbReference type="NCBI Taxonomy" id="903984"/>
    <lineage>
        <taxon>Bacteria</taxon>
        <taxon>Bacillati</taxon>
        <taxon>Bacillota</taxon>
        <taxon>Bacilli</taxon>
        <taxon>Lactobacillales</taxon>
        <taxon>Enterococcaceae</taxon>
        <taxon>Enterococcus</taxon>
    </lineage>
</organism>
<sequence>MGKRMRLLLEADFNFFKYSIVKKTVFVLFIVSCFMLIVIATSSTTNRFLDTEYEPVAFVISFLVSWFVFSSLFERLYKKLFSKRVRILSGQSFIKLWINKEEILIKKGQITNIKAQVSSHRTQYGGRSTSTKLIIYTTMGKFHFTSDQAVF</sequence>
<dbReference type="EMBL" id="MIJZ01000001">
    <property type="protein sequence ID" value="OEG14328.1"/>
    <property type="molecule type" value="Genomic_DNA"/>
</dbReference>
<keyword evidence="3" id="KW-1185">Reference proteome</keyword>
<evidence type="ECO:0000313" key="3">
    <source>
        <dbReference type="Proteomes" id="UP000094068"/>
    </source>
</evidence>
<dbReference type="Proteomes" id="UP000094068">
    <property type="component" value="Unassembled WGS sequence"/>
</dbReference>
<keyword evidence="1" id="KW-0812">Transmembrane</keyword>
<reference evidence="3" key="1">
    <citation type="submission" date="2016-09" db="EMBL/GenBank/DDBJ databases">
        <authorList>
            <person name="Gulvik C.A."/>
        </authorList>
    </citation>
    <scope>NUCLEOTIDE SEQUENCE [LARGE SCALE GENOMIC DNA]</scope>
    <source>
        <strain evidence="3">DSM 23328</strain>
    </source>
</reference>
<proteinExistence type="predicted"/>
<dbReference type="AlphaFoldDB" id="A0A1E5GNN7"/>
<evidence type="ECO:0000313" key="2">
    <source>
        <dbReference type="EMBL" id="OEG14328.1"/>
    </source>
</evidence>
<name>A0A1E5GNN7_9ENTE</name>
<feature type="transmembrane region" description="Helical" evidence="1">
    <location>
        <begin position="56"/>
        <end position="77"/>
    </location>
</feature>
<gene>
    <name evidence="2" type="ORF">BCR21_04885</name>
</gene>
<protein>
    <submittedName>
        <fullName evidence="2">Uncharacterized protein</fullName>
    </submittedName>
</protein>
<comment type="caution">
    <text evidence="2">The sequence shown here is derived from an EMBL/GenBank/DDBJ whole genome shotgun (WGS) entry which is preliminary data.</text>
</comment>
<keyword evidence="1" id="KW-0472">Membrane</keyword>
<dbReference type="RefSeq" id="WP_069645367.1">
    <property type="nucleotide sequence ID" value="NZ_MIJZ01000001.1"/>
</dbReference>
<evidence type="ECO:0000256" key="1">
    <source>
        <dbReference type="SAM" id="Phobius"/>
    </source>
</evidence>
<feature type="transmembrane region" description="Helical" evidence="1">
    <location>
        <begin position="25"/>
        <end position="44"/>
    </location>
</feature>
<keyword evidence="1" id="KW-1133">Transmembrane helix</keyword>